<keyword evidence="3" id="KW-1185">Reference proteome</keyword>
<comment type="caution">
    <text evidence="2">The sequence shown here is derived from an EMBL/GenBank/DDBJ whole genome shotgun (WGS) entry which is preliminary data.</text>
</comment>
<sequence length="203" mass="21912">MTAVHSVFGALLRYSWNRSNERRPGKVCGGYTYGTFAATFAATGTCQKCTQEWLRQNELPRSTENASTGFECSTCRRTENPTPSSDGSSPMVGTRTYQPAPLIVRFGGTLHGLRRHPSELSWLKTRPSSGMSSPMGIMPMVKPAFVPSPINSRPLTAPLLPFAAPFVAPFATFDHTFPGTKSAPHQGHPPSSVTPTNEPTSAV</sequence>
<evidence type="ECO:0000313" key="3">
    <source>
        <dbReference type="Proteomes" id="UP001215280"/>
    </source>
</evidence>
<feature type="compositionally biased region" description="Polar residues" evidence="1">
    <location>
        <begin position="189"/>
        <end position="203"/>
    </location>
</feature>
<protein>
    <submittedName>
        <fullName evidence="2">Uncharacterized protein</fullName>
    </submittedName>
</protein>
<dbReference type="EMBL" id="JARJLG010000103">
    <property type="protein sequence ID" value="KAJ7745441.1"/>
    <property type="molecule type" value="Genomic_DNA"/>
</dbReference>
<organism evidence="2 3">
    <name type="scientific">Mycena maculata</name>
    <dbReference type="NCBI Taxonomy" id="230809"/>
    <lineage>
        <taxon>Eukaryota</taxon>
        <taxon>Fungi</taxon>
        <taxon>Dikarya</taxon>
        <taxon>Basidiomycota</taxon>
        <taxon>Agaricomycotina</taxon>
        <taxon>Agaricomycetes</taxon>
        <taxon>Agaricomycetidae</taxon>
        <taxon>Agaricales</taxon>
        <taxon>Marasmiineae</taxon>
        <taxon>Mycenaceae</taxon>
        <taxon>Mycena</taxon>
    </lineage>
</organism>
<accession>A0AAD7N4I1</accession>
<dbReference type="Proteomes" id="UP001215280">
    <property type="component" value="Unassembled WGS sequence"/>
</dbReference>
<feature type="region of interest" description="Disordered" evidence="1">
    <location>
        <begin position="178"/>
        <end position="203"/>
    </location>
</feature>
<gene>
    <name evidence="2" type="ORF">DFH07DRAFT_776749</name>
</gene>
<name>A0AAD7N4I1_9AGAR</name>
<reference evidence="2" key="1">
    <citation type="submission" date="2023-03" db="EMBL/GenBank/DDBJ databases">
        <title>Massive genome expansion in bonnet fungi (Mycena s.s.) driven by repeated elements and novel gene families across ecological guilds.</title>
        <authorList>
            <consortium name="Lawrence Berkeley National Laboratory"/>
            <person name="Harder C.B."/>
            <person name="Miyauchi S."/>
            <person name="Viragh M."/>
            <person name="Kuo A."/>
            <person name="Thoen E."/>
            <person name="Andreopoulos B."/>
            <person name="Lu D."/>
            <person name="Skrede I."/>
            <person name="Drula E."/>
            <person name="Henrissat B."/>
            <person name="Morin E."/>
            <person name="Kohler A."/>
            <person name="Barry K."/>
            <person name="LaButti K."/>
            <person name="Morin E."/>
            <person name="Salamov A."/>
            <person name="Lipzen A."/>
            <person name="Mereny Z."/>
            <person name="Hegedus B."/>
            <person name="Baldrian P."/>
            <person name="Stursova M."/>
            <person name="Weitz H."/>
            <person name="Taylor A."/>
            <person name="Grigoriev I.V."/>
            <person name="Nagy L.G."/>
            <person name="Martin F."/>
            <person name="Kauserud H."/>
        </authorList>
    </citation>
    <scope>NUCLEOTIDE SEQUENCE</scope>
    <source>
        <strain evidence="2">CBHHK188m</strain>
    </source>
</reference>
<evidence type="ECO:0000313" key="2">
    <source>
        <dbReference type="EMBL" id="KAJ7745441.1"/>
    </source>
</evidence>
<dbReference type="AlphaFoldDB" id="A0AAD7N4I1"/>
<evidence type="ECO:0000256" key="1">
    <source>
        <dbReference type="SAM" id="MobiDB-lite"/>
    </source>
</evidence>
<feature type="region of interest" description="Disordered" evidence="1">
    <location>
        <begin position="65"/>
        <end position="92"/>
    </location>
</feature>
<proteinExistence type="predicted"/>